<evidence type="ECO:0000256" key="1">
    <source>
        <dbReference type="ARBA" id="ARBA00004123"/>
    </source>
</evidence>
<dbReference type="EMBL" id="CANTUO010000007">
    <property type="protein sequence ID" value="CAI5760726.1"/>
    <property type="molecule type" value="Genomic_DNA"/>
</dbReference>
<feature type="compositionally biased region" description="Basic residues" evidence="5">
    <location>
        <begin position="509"/>
        <end position="521"/>
    </location>
</feature>
<comment type="caution">
    <text evidence="7">The sequence shown here is derived from an EMBL/GenBank/DDBJ whole genome shotgun (WGS) entry which is preliminary data.</text>
</comment>
<dbReference type="GO" id="GO:0031509">
    <property type="term" value="P:subtelomeric heterochromatin formation"/>
    <property type="evidence" value="ECO:0007669"/>
    <property type="project" value="TreeGrafter"/>
</dbReference>
<organism evidence="7 8">
    <name type="scientific">Candida verbasci</name>
    <dbReference type="NCBI Taxonomy" id="1227364"/>
    <lineage>
        <taxon>Eukaryota</taxon>
        <taxon>Fungi</taxon>
        <taxon>Dikarya</taxon>
        <taxon>Ascomycota</taxon>
        <taxon>Saccharomycotina</taxon>
        <taxon>Pichiomycetes</taxon>
        <taxon>Debaryomycetaceae</taxon>
        <taxon>Candida/Lodderomyces clade</taxon>
        <taxon>Candida</taxon>
    </lineage>
</organism>
<feature type="region of interest" description="Disordered" evidence="5">
    <location>
        <begin position="454"/>
        <end position="532"/>
    </location>
</feature>
<dbReference type="AlphaFoldDB" id="A0A9W4U114"/>
<sequence>MVLYKRKQVKFVPPPPVPRDLNTQVWVINETKEWFLSYEDYLSRLDYYNQNKFVCEITGNSCLTYFEAFDSELHEKKEVDKNFPEALKEHLLRYLNFNRCTRLDQLVDKVYTMFKNDYFPGETIYLRNLDQLQSQQLNVTTNSSIKSRGIIREKVQYSQDQPTKYLVISLINGQQQIVSSHNISRDRNHFTKWLIKTFIKLTMSRSHKVGAPWVVKTKYAKKYSIPTIYPDDLKQFIESTPTGEISYIQPKKKRGPQPNDDTEKRKKIKDELTIHIMNENNNIPYRRKFPNHYIPEIYQKELMEEDDIKGTPSGLSQFQPTKKTLVEDLTLKFDLQNPKPKPKLYNIPENARTTTTTTSTTSTATKQKLTSISEALQSWIFINVYHNVLNIDTFTFDDYVYAMGWNLKQFNKIGNCELLDEIWCCILSSIVSNEKPSPKEALKSKEKDQIFGLNINIPIENNDSEDEDEDEDEVNGSESESETETKALEIDDDDDDDDDEKSETEMSPKNKKKTKSPKPKLNHNAYEAMNHGSPWHEKLRRRNFKDGNWQCILLGVLSMVEHISIYKPIIEEIYKTLAPSNQQPNPTTIKRNFYQHLNINLKFKAINILTDLIMTSSPLVRNYIDESLENSTAIRRQRLENLKEYRIAYELLRNAQDYIGSELPEGITPSTTLELNPTELELSKSDPEFKKQINIRIESINKMNQIRNDKKIYETKLTELDCQRVKLLGKDRLYNRYWWFENNGLPNLQHSRRDEDEDEDEDEENENENAKEKIKEEEVEEEDISDSSSDSDDEVKDETYLMGRLWVQGPCDHDLNVNFKLDPEKAKEIDELLDFQGIEESILKPSLKRGEPKKMNFENLSPNFKSTVLKNFNLDFHDSDIYKVNDIKKEIIEKNGTNNMEQEQVQDKENISSDLILNHEGSLLRPLNEITNIQRKLIEECPDPLLNGSNWRYYDSPEEISKLISWLNPWGKRESSLRKELSSAKEAIISSMKARRKALWIDCLPSDEIKLKKNIQELENYQNGNDKENEEENEEIGTKRRLKTRDSSRKKQKLNSIEDVLQFGDIEDRKNWIDKFQKELDERQYQRELARVTEWINSKALDEFGMSLYEGGDKKNKGRPSKKKDKKKEKDE</sequence>
<dbReference type="PROSITE" id="PS51136">
    <property type="entry name" value="WAC"/>
    <property type="match status" value="1"/>
</dbReference>
<reference evidence="7" key="1">
    <citation type="submission" date="2022-12" db="EMBL/GenBank/DDBJ databases">
        <authorList>
            <person name="Brejova B."/>
        </authorList>
    </citation>
    <scope>NUCLEOTIDE SEQUENCE</scope>
</reference>
<dbReference type="Pfam" id="PF10537">
    <property type="entry name" value="WAC_Acf1_DNA_bd"/>
    <property type="match status" value="1"/>
</dbReference>
<feature type="region of interest" description="Disordered" evidence="5">
    <location>
        <begin position="1106"/>
        <end position="1132"/>
    </location>
</feature>
<keyword evidence="8" id="KW-1185">Reference proteome</keyword>
<protein>
    <recommendedName>
        <fullName evidence="6">WAC domain-containing protein</fullName>
    </recommendedName>
</protein>
<dbReference type="Pfam" id="PF15613">
    <property type="entry name" value="WSD"/>
    <property type="match status" value="2"/>
</dbReference>
<dbReference type="PANTHER" id="PTHR32075:SF6">
    <property type="entry name" value="ISWI CHROMATIN-REMODELING COMPLEX SUBUNIT YPL216W-RELATED"/>
    <property type="match status" value="1"/>
</dbReference>
<evidence type="ECO:0000256" key="4">
    <source>
        <dbReference type="PROSITE-ProRule" id="PRU00475"/>
    </source>
</evidence>
<feature type="compositionally biased region" description="Acidic residues" evidence="5">
    <location>
        <begin position="462"/>
        <end position="482"/>
    </location>
</feature>
<feature type="region of interest" description="Disordered" evidence="5">
    <location>
        <begin position="1022"/>
        <end position="1049"/>
    </location>
</feature>
<feature type="compositionally biased region" description="Acidic residues" evidence="5">
    <location>
        <begin position="777"/>
        <end position="794"/>
    </location>
</feature>
<dbReference type="Pfam" id="PF15612">
    <property type="entry name" value="WHIM1"/>
    <property type="match status" value="1"/>
</dbReference>
<dbReference type="InterPro" id="IPR028942">
    <property type="entry name" value="WHIM1_dom"/>
</dbReference>
<feature type="compositionally biased region" description="Acidic residues" evidence="5">
    <location>
        <begin position="490"/>
        <end position="502"/>
    </location>
</feature>
<dbReference type="PANTHER" id="PTHR32075">
    <property type="entry name" value="ISWI CHROMATIN-REMODELING COMPLEX SUBUNIT YPL216W-RELATED"/>
    <property type="match status" value="1"/>
</dbReference>
<dbReference type="OrthoDB" id="332390at2759"/>
<dbReference type="GO" id="GO:0000781">
    <property type="term" value="C:chromosome, telomeric region"/>
    <property type="evidence" value="ECO:0007669"/>
    <property type="project" value="GOC"/>
</dbReference>
<keyword evidence="3 4" id="KW-0539">Nucleus</keyword>
<evidence type="ECO:0000313" key="7">
    <source>
        <dbReference type="EMBL" id="CAI5760726.1"/>
    </source>
</evidence>
<evidence type="ECO:0000259" key="6">
    <source>
        <dbReference type="PROSITE" id="PS51136"/>
    </source>
</evidence>
<feature type="domain" description="WAC" evidence="6">
    <location>
        <begin position="23"/>
        <end position="131"/>
    </location>
</feature>
<dbReference type="Pfam" id="PF02791">
    <property type="entry name" value="DDT"/>
    <property type="match status" value="1"/>
</dbReference>
<dbReference type="GO" id="GO:0000785">
    <property type="term" value="C:chromatin"/>
    <property type="evidence" value="ECO:0007669"/>
    <property type="project" value="UniProtKB-ARBA"/>
</dbReference>
<proteinExistence type="predicted"/>
<dbReference type="GO" id="GO:0005634">
    <property type="term" value="C:nucleus"/>
    <property type="evidence" value="ECO:0007669"/>
    <property type="project" value="UniProtKB-SubCell"/>
</dbReference>
<comment type="subcellular location">
    <subcellularLocation>
        <location evidence="1 4">Nucleus</location>
    </subcellularLocation>
</comment>
<dbReference type="InterPro" id="IPR018501">
    <property type="entry name" value="DDT_dom"/>
</dbReference>
<feature type="compositionally biased region" description="Basic residues" evidence="5">
    <location>
        <begin position="1116"/>
        <end position="1132"/>
    </location>
</feature>
<feature type="region of interest" description="Disordered" evidence="5">
    <location>
        <begin position="245"/>
        <end position="265"/>
    </location>
</feature>
<dbReference type="InterPro" id="IPR028941">
    <property type="entry name" value="WHIM2_dom"/>
</dbReference>
<evidence type="ECO:0000313" key="8">
    <source>
        <dbReference type="Proteomes" id="UP001152885"/>
    </source>
</evidence>
<evidence type="ECO:0000256" key="2">
    <source>
        <dbReference type="ARBA" id="ARBA00023054"/>
    </source>
</evidence>
<dbReference type="InterPro" id="IPR013136">
    <property type="entry name" value="WSTF_Acf1_Cbp146"/>
</dbReference>
<feature type="compositionally biased region" description="Acidic residues" evidence="5">
    <location>
        <begin position="755"/>
        <end position="767"/>
    </location>
</feature>
<evidence type="ECO:0000256" key="3">
    <source>
        <dbReference type="ARBA" id="ARBA00023242"/>
    </source>
</evidence>
<keyword evidence="2" id="KW-0175">Coiled coil</keyword>
<dbReference type="Proteomes" id="UP001152885">
    <property type="component" value="Unassembled WGS sequence"/>
</dbReference>
<evidence type="ECO:0000256" key="5">
    <source>
        <dbReference type="SAM" id="MobiDB-lite"/>
    </source>
</evidence>
<feature type="region of interest" description="Disordered" evidence="5">
    <location>
        <begin position="748"/>
        <end position="794"/>
    </location>
</feature>
<accession>A0A9W4U114</accession>
<gene>
    <name evidence="7" type="ORF">CANVERA_P5234</name>
</gene>
<name>A0A9W4U114_9ASCO</name>